<dbReference type="InterPro" id="IPR002934">
    <property type="entry name" value="Polymerase_NTP_transf_dom"/>
</dbReference>
<dbReference type="GO" id="GO:0003725">
    <property type="term" value="F:double-stranded RNA binding"/>
    <property type="evidence" value="ECO:0007669"/>
    <property type="project" value="TreeGrafter"/>
</dbReference>
<proteinExistence type="inferred from homology"/>
<dbReference type="GO" id="GO:0005654">
    <property type="term" value="C:nucleoplasm"/>
    <property type="evidence" value="ECO:0007669"/>
    <property type="project" value="TreeGrafter"/>
</dbReference>
<gene>
    <name evidence="5" type="primary">LOC109476677</name>
</gene>
<feature type="domain" description="2'-5'-oligoadenylate synthetase 1" evidence="3">
    <location>
        <begin position="167"/>
        <end position="321"/>
    </location>
</feature>
<dbReference type="InterPro" id="IPR006116">
    <property type="entry name" value="NT_2-5OAS_ClassI-CCAase"/>
</dbReference>
<dbReference type="RefSeq" id="XP_019633242.1">
    <property type="nucleotide sequence ID" value="XM_019777683.1"/>
</dbReference>
<dbReference type="InterPro" id="IPR043519">
    <property type="entry name" value="NT_sf"/>
</dbReference>
<dbReference type="SUPFAM" id="SSF81301">
    <property type="entry name" value="Nucleotidyltransferase"/>
    <property type="match status" value="1"/>
</dbReference>
<dbReference type="Pfam" id="PF01909">
    <property type="entry name" value="NTP_transf_2"/>
    <property type="match status" value="1"/>
</dbReference>
<sequence length="325" mass="37039">MAYFSVGGSSVTSLTNERELNSYIDRELQMTESDRIRFNQVLDGLYRTLQTEVRYNNITVNRMVKGGSYGRGTALKDRSDLDVTLFLNGIISMGDFLSQQQDIIGRVARTIEGSRWARENGVVRVVAQPNAATLELRSGNHRMEVDIVPAYDNLGVEKNPMKRNEVYQSMRGQDSYKYSASFVGLQVEFVRERPARLKNLIRLVKSWKKAQDDQFGKKLGSSWLWELITIHVCETRVGSTSSFNMRQAFKLVMEAAVNYSSLRAWWKTYYSDRFPVVRETLSSTGSPLVLDPANPWDNVADRCKHWSLVEQAAREALRSPLLASL</sequence>
<dbReference type="PROSITE" id="PS50152">
    <property type="entry name" value="25A_SYNTH_3"/>
    <property type="match status" value="1"/>
</dbReference>
<dbReference type="PANTHER" id="PTHR11258">
    <property type="entry name" value="2-5 OLIGOADENYLATE SYNTHETASE"/>
    <property type="match status" value="1"/>
</dbReference>
<dbReference type="PANTHER" id="PTHR11258:SF11">
    <property type="entry name" value="C2H2-TYPE DOMAIN-CONTAINING PROTEIN"/>
    <property type="match status" value="1"/>
</dbReference>
<organism evidence="4 5">
    <name type="scientific">Branchiostoma belcheri</name>
    <name type="common">Amphioxus</name>
    <dbReference type="NCBI Taxonomy" id="7741"/>
    <lineage>
        <taxon>Eukaryota</taxon>
        <taxon>Metazoa</taxon>
        <taxon>Chordata</taxon>
        <taxon>Cephalochordata</taxon>
        <taxon>Leptocardii</taxon>
        <taxon>Amphioxiformes</taxon>
        <taxon>Branchiostomatidae</taxon>
        <taxon>Branchiostoma</taxon>
    </lineage>
</organism>
<comment type="similarity">
    <text evidence="1">Belongs to the 2-5A synthase family.</text>
</comment>
<evidence type="ECO:0000256" key="1">
    <source>
        <dbReference type="ARBA" id="ARBA00009526"/>
    </source>
</evidence>
<dbReference type="SUPFAM" id="SSF81631">
    <property type="entry name" value="PAP/OAS1 substrate-binding domain"/>
    <property type="match status" value="1"/>
</dbReference>
<protein>
    <submittedName>
        <fullName evidence="5">2'-5'-oligoadenylate synthase 1-like</fullName>
    </submittedName>
</protein>
<evidence type="ECO:0000313" key="4">
    <source>
        <dbReference type="Proteomes" id="UP000515135"/>
    </source>
</evidence>
<dbReference type="KEGG" id="bbel:109476677"/>
<keyword evidence="4" id="KW-1185">Reference proteome</keyword>
<dbReference type="GeneID" id="109476677"/>
<dbReference type="Pfam" id="PF10421">
    <property type="entry name" value="OAS1_C"/>
    <property type="match status" value="1"/>
</dbReference>
<dbReference type="Proteomes" id="UP000515135">
    <property type="component" value="Unplaced"/>
</dbReference>
<evidence type="ECO:0000259" key="2">
    <source>
        <dbReference type="Pfam" id="PF01909"/>
    </source>
</evidence>
<reference evidence="5" key="1">
    <citation type="submission" date="2025-08" db="UniProtKB">
        <authorList>
            <consortium name="RefSeq"/>
        </authorList>
    </citation>
    <scope>IDENTIFICATION</scope>
    <source>
        <tissue evidence="5">Gonad</tissue>
    </source>
</reference>
<evidence type="ECO:0000313" key="5">
    <source>
        <dbReference type="RefSeq" id="XP_019633242.1"/>
    </source>
</evidence>
<dbReference type="AlphaFoldDB" id="A0A6P4ZQL9"/>
<name>A0A6P4ZQL9_BRABE</name>
<evidence type="ECO:0000259" key="3">
    <source>
        <dbReference type="Pfam" id="PF10421"/>
    </source>
</evidence>
<dbReference type="GO" id="GO:0016020">
    <property type="term" value="C:membrane"/>
    <property type="evidence" value="ECO:0007669"/>
    <property type="project" value="TreeGrafter"/>
</dbReference>
<feature type="domain" description="Polymerase nucleotidyl transferase" evidence="2">
    <location>
        <begin position="57"/>
        <end position="88"/>
    </location>
</feature>
<dbReference type="CDD" id="cd05400">
    <property type="entry name" value="NT_2-5OAS_ClassI-CCAase"/>
    <property type="match status" value="1"/>
</dbReference>
<dbReference type="InterPro" id="IPR018952">
    <property type="entry name" value="2-5-oligoAdlate_synth_1_dom2/C"/>
</dbReference>
<dbReference type="OrthoDB" id="9978031at2759"/>
<dbReference type="Gene3D" id="1.10.1410.20">
    <property type="entry name" value="2'-5'-oligoadenylate synthetase 1, domain 2"/>
    <property type="match status" value="1"/>
</dbReference>
<accession>A0A6P4ZQL9</accession>
<dbReference type="Gene3D" id="3.30.460.10">
    <property type="entry name" value="Beta Polymerase, domain 2"/>
    <property type="match status" value="1"/>
</dbReference>
<dbReference type="GO" id="GO:0001730">
    <property type="term" value="F:2'-5'-oligoadenylate synthetase activity"/>
    <property type="evidence" value="ECO:0007669"/>
    <property type="project" value="TreeGrafter"/>
</dbReference>
<dbReference type="GO" id="GO:0005829">
    <property type="term" value="C:cytosol"/>
    <property type="evidence" value="ECO:0007669"/>
    <property type="project" value="TreeGrafter"/>
</dbReference>